<comment type="caution">
    <text evidence="1">The sequence shown here is derived from an EMBL/GenBank/DDBJ whole genome shotgun (WGS) entry which is preliminary data.</text>
</comment>
<protein>
    <submittedName>
        <fullName evidence="1">Uncharacterized protein</fullName>
    </submittedName>
</protein>
<name>A0A8K0MVR4_COCNU</name>
<organism evidence="1 2">
    <name type="scientific">Cocos nucifera</name>
    <name type="common">Coconut palm</name>
    <dbReference type="NCBI Taxonomy" id="13894"/>
    <lineage>
        <taxon>Eukaryota</taxon>
        <taxon>Viridiplantae</taxon>
        <taxon>Streptophyta</taxon>
        <taxon>Embryophyta</taxon>
        <taxon>Tracheophyta</taxon>
        <taxon>Spermatophyta</taxon>
        <taxon>Magnoliopsida</taxon>
        <taxon>Liliopsida</taxon>
        <taxon>Arecaceae</taxon>
        <taxon>Arecoideae</taxon>
        <taxon>Cocoseae</taxon>
        <taxon>Attaleinae</taxon>
        <taxon>Cocos</taxon>
    </lineage>
</organism>
<evidence type="ECO:0000313" key="2">
    <source>
        <dbReference type="Proteomes" id="UP000797356"/>
    </source>
</evidence>
<dbReference type="Proteomes" id="UP000797356">
    <property type="component" value="Chromosome 1"/>
</dbReference>
<accession>A0A8K0MVR4</accession>
<evidence type="ECO:0000313" key="1">
    <source>
        <dbReference type="EMBL" id="KAG1327928.1"/>
    </source>
</evidence>
<sequence>MMNLILQFEYIHPISIYYYDVNFGGETSQHKFNYKTTIFAVSMILKFPFVTLFCDAAPPFPSLLCFECPF</sequence>
<dbReference type="EMBL" id="CM017872">
    <property type="protein sequence ID" value="KAG1327928.1"/>
    <property type="molecule type" value="Genomic_DNA"/>
</dbReference>
<keyword evidence="2" id="KW-1185">Reference proteome</keyword>
<proteinExistence type="predicted"/>
<gene>
    <name evidence="1" type="ORF">COCNU_01G018620</name>
</gene>
<dbReference type="AlphaFoldDB" id="A0A8K0MVR4"/>
<reference evidence="1" key="1">
    <citation type="journal article" date="2017" name="Gigascience">
        <title>The genome draft of coconut (Cocos nucifera).</title>
        <authorList>
            <person name="Xiao Y."/>
            <person name="Xu P."/>
            <person name="Fan H."/>
            <person name="Baudouin L."/>
            <person name="Xia W."/>
            <person name="Bocs S."/>
            <person name="Xu J."/>
            <person name="Li Q."/>
            <person name="Guo A."/>
            <person name="Zhou L."/>
            <person name="Li J."/>
            <person name="Wu Y."/>
            <person name="Ma Z."/>
            <person name="Armero A."/>
            <person name="Issali A.E."/>
            <person name="Liu N."/>
            <person name="Peng M."/>
            <person name="Yang Y."/>
        </authorList>
    </citation>
    <scope>NUCLEOTIDE SEQUENCE</scope>
    <source>
        <tissue evidence="1">Spear leaf of Hainan Tall coconut</tissue>
    </source>
</reference>
<reference evidence="1" key="2">
    <citation type="submission" date="2019-07" db="EMBL/GenBank/DDBJ databases">
        <authorList>
            <person name="Yang Y."/>
            <person name="Bocs S."/>
            <person name="Baudouin L."/>
        </authorList>
    </citation>
    <scope>NUCLEOTIDE SEQUENCE</scope>
    <source>
        <tissue evidence="1">Spear leaf of Hainan Tall coconut</tissue>
    </source>
</reference>